<comment type="subcellular location">
    <subcellularLocation>
        <location evidence="14">Cytoplasm</location>
    </subcellularLocation>
</comment>
<dbReference type="FunFam" id="2.40.30.130:FF:000001">
    <property type="entry name" value="Alanine--tRNA ligase"/>
    <property type="match status" value="1"/>
</dbReference>
<dbReference type="GO" id="GO:0004813">
    <property type="term" value="F:alanine-tRNA ligase activity"/>
    <property type="evidence" value="ECO:0007669"/>
    <property type="project" value="UniProtKB-UniRule"/>
</dbReference>
<dbReference type="Proteomes" id="UP000187404">
    <property type="component" value="Unassembled WGS sequence"/>
</dbReference>
<evidence type="ECO:0000256" key="14">
    <source>
        <dbReference type="HAMAP-Rule" id="MF_00036"/>
    </source>
</evidence>
<name>A0A1Q9JF66_9FIRM</name>
<dbReference type="Pfam" id="PF02272">
    <property type="entry name" value="DHHA1"/>
    <property type="match status" value="1"/>
</dbReference>
<dbReference type="GO" id="GO:0006419">
    <property type="term" value="P:alanyl-tRNA aminoacylation"/>
    <property type="evidence" value="ECO:0007669"/>
    <property type="project" value="UniProtKB-UniRule"/>
</dbReference>
<accession>A0A1Q9JF66</accession>
<dbReference type="SUPFAM" id="SSF101353">
    <property type="entry name" value="Putative anticodon-binding domain of alanyl-tRNA synthetase (AlaRS)"/>
    <property type="match status" value="1"/>
</dbReference>
<evidence type="ECO:0000256" key="11">
    <source>
        <dbReference type="ARBA" id="ARBA00023146"/>
    </source>
</evidence>
<dbReference type="FunFam" id="3.30.54.20:FF:000001">
    <property type="entry name" value="Alanine--tRNA ligase"/>
    <property type="match status" value="1"/>
</dbReference>
<dbReference type="Gene3D" id="3.30.930.10">
    <property type="entry name" value="Bira Bifunctional Protein, Domain 2"/>
    <property type="match status" value="1"/>
</dbReference>
<dbReference type="RefSeq" id="WP_075711899.1">
    <property type="nucleotide sequence ID" value="NZ_MJIE01000001.1"/>
</dbReference>
<keyword evidence="6 14" id="KW-0547">Nucleotide-binding</keyword>
<dbReference type="InterPro" id="IPR018163">
    <property type="entry name" value="Thr/Ala-tRNA-synth_IIc_edit"/>
</dbReference>
<evidence type="ECO:0000256" key="12">
    <source>
        <dbReference type="ARBA" id="ARBA00024779"/>
    </source>
</evidence>
<dbReference type="STRING" id="1261640.BHK98_01545"/>
<keyword evidence="2 14" id="KW-0963">Cytoplasm</keyword>
<dbReference type="InterPro" id="IPR009000">
    <property type="entry name" value="Transl_B-barrel_sf"/>
</dbReference>
<keyword evidence="17" id="KW-1185">Reference proteome</keyword>
<evidence type="ECO:0000256" key="2">
    <source>
        <dbReference type="ARBA" id="ARBA00022490"/>
    </source>
</evidence>
<dbReference type="Gene3D" id="3.30.54.20">
    <property type="match status" value="1"/>
</dbReference>
<dbReference type="EC" id="6.1.1.7" evidence="14"/>
<dbReference type="OrthoDB" id="9803884at2"/>
<evidence type="ECO:0000256" key="4">
    <source>
        <dbReference type="ARBA" id="ARBA00022598"/>
    </source>
</evidence>
<dbReference type="GO" id="GO:0002161">
    <property type="term" value="F:aminoacyl-tRNA deacylase activity"/>
    <property type="evidence" value="ECO:0007669"/>
    <property type="project" value="TreeGrafter"/>
</dbReference>
<dbReference type="SUPFAM" id="SSF55681">
    <property type="entry name" value="Class II aaRS and biotin synthetases"/>
    <property type="match status" value="1"/>
</dbReference>
<evidence type="ECO:0000256" key="7">
    <source>
        <dbReference type="ARBA" id="ARBA00022833"/>
    </source>
</evidence>
<feature type="binding site" evidence="14">
    <location>
        <position position="665"/>
    </location>
    <ligand>
        <name>Zn(2+)</name>
        <dbReference type="ChEBI" id="CHEBI:29105"/>
    </ligand>
</feature>
<comment type="similarity">
    <text evidence="1 14">Belongs to the class-II aminoacyl-tRNA synthetase family.</text>
</comment>
<evidence type="ECO:0000256" key="13">
    <source>
        <dbReference type="ARBA" id="ARBA00048300"/>
    </source>
</evidence>
<dbReference type="GO" id="GO:0140096">
    <property type="term" value="F:catalytic activity, acting on a protein"/>
    <property type="evidence" value="ECO:0007669"/>
    <property type="project" value="UniProtKB-ARBA"/>
</dbReference>
<evidence type="ECO:0000256" key="8">
    <source>
        <dbReference type="ARBA" id="ARBA00022840"/>
    </source>
</evidence>
<proteinExistence type="inferred from homology"/>
<protein>
    <recommendedName>
        <fullName evidence="14">Alanine--tRNA ligase</fullName>
        <ecNumber evidence="14">6.1.1.7</ecNumber>
    </recommendedName>
    <alternativeName>
        <fullName evidence="14">Alanyl-tRNA synthetase</fullName>
        <shortName evidence="14">AlaRS</shortName>
    </alternativeName>
</protein>
<dbReference type="GO" id="GO:0005524">
    <property type="term" value="F:ATP binding"/>
    <property type="evidence" value="ECO:0007669"/>
    <property type="project" value="UniProtKB-UniRule"/>
</dbReference>
<keyword evidence="8 14" id="KW-0067">ATP-binding</keyword>
<comment type="catalytic activity">
    <reaction evidence="13 14">
        <text>tRNA(Ala) + L-alanine + ATP = L-alanyl-tRNA(Ala) + AMP + diphosphate</text>
        <dbReference type="Rhea" id="RHEA:12540"/>
        <dbReference type="Rhea" id="RHEA-COMP:9657"/>
        <dbReference type="Rhea" id="RHEA-COMP:9923"/>
        <dbReference type="ChEBI" id="CHEBI:30616"/>
        <dbReference type="ChEBI" id="CHEBI:33019"/>
        <dbReference type="ChEBI" id="CHEBI:57972"/>
        <dbReference type="ChEBI" id="CHEBI:78442"/>
        <dbReference type="ChEBI" id="CHEBI:78497"/>
        <dbReference type="ChEBI" id="CHEBI:456215"/>
        <dbReference type="EC" id="6.1.1.7"/>
    </reaction>
</comment>
<dbReference type="AlphaFoldDB" id="A0A1Q9JF66"/>
<keyword evidence="3 14" id="KW-0820">tRNA-binding</keyword>
<dbReference type="InterPro" id="IPR018164">
    <property type="entry name" value="Ala-tRNA-synth_IIc_N"/>
</dbReference>
<dbReference type="InterPro" id="IPR023033">
    <property type="entry name" value="Ala_tRNA_ligase_euk/bac"/>
</dbReference>
<dbReference type="InterPro" id="IPR018162">
    <property type="entry name" value="Ala-tRNA-ligase_IIc_anticod-bd"/>
</dbReference>
<comment type="caution">
    <text evidence="16">The sequence shown here is derived from an EMBL/GenBank/DDBJ whole genome shotgun (WGS) entry which is preliminary data.</text>
</comment>
<dbReference type="PRINTS" id="PR00980">
    <property type="entry name" value="TRNASYNTHALA"/>
</dbReference>
<dbReference type="GO" id="GO:0005829">
    <property type="term" value="C:cytosol"/>
    <property type="evidence" value="ECO:0007669"/>
    <property type="project" value="TreeGrafter"/>
</dbReference>
<evidence type="ECO:0000256" key="3">
    <source>
        <dbReference type="ARBA" id="ARBA00022555"/>
    </source>
</evidence>
<dbReference type="Gene3D" id="6.10.250.550">
    <property type="match status" value="1"/>
</dbReference>
<dbReference type="GO" id="GO:0000049">
    <property type="term" value="F:tRNA binding"/>
    <property type="evidence" value="ECO:0007669"/>
    <property type="project" value="UniProtKB-KW"/>
</dbReference>
<keyword evidence="7 14" id="KW-0862">Zinc</keyword>
<dbReference type="HAMAP" id="MF_00036_B">
    <property type="entry name" value="Ala_tRNA_synth_B"/>
    <property type="match status" value="1"/>
</dbReference>
<gene>
    <name evidence="14" type="primary">alaS</name>
    <name evidence="16" type="ORF">BHK98_01545</name>
</gene>
<dbReference type="Gene3D" id="3.10.310.40">
    <property type="match status" value="1"/>
</dbReference>
<dbReference type="NCBIfam" id="TIGR00344">
    <property type="entry name" value="alaS"/>
    <property type="match status" value="1"/>
</dbReference>
<evidence type="ECO:0000313" key="16">
    <source>
        <dbReference type="EMBL" id="OLR54880.1"/>
    </source>
</evidence>
<dbReference type="CDD" id="cd00673">
    <property type="entry name" value="AlaRS_core"/>
    <property type="match status" value="1"/>
</dbReference>
<dbReference type="GO" id="GO:0016740">
    <property type="term" value="F:transferase activity"/>
    <property type="evidence" value="ECO:0007669"/>
    <property type="project" value="UniProtKB-ARBA"/>
</dbReference>
<dbReference type="InterPro" id="IPR018165">
    <property type="entry name" value="Ala-tRNA-synth_IIc_core"/>
</dbReference>
<evidence type="ECO:0000259" key="15">
    <source>
        <dbReference type="PROSITE" id="PS50860"/>
    </source>
</evidence>
<sequence length="872" mass="96288">MEKKGLNEIRKMFRDFYVSKGHYPGKSASLIPKNDKSLLIINSGMAPLKPYFSGQETPPSRRMTTCQKCIRTGDIDNVGLTSRHGTFFEMLGNFSFGDYFKKESLTWGWEFITEVLKMPEDRIWATIYKDDEQAHDIWRSLGLPEERIVRLGKEDNFWEIGLGPCGPDSEIFYDRGPEYGCGKPDCRPGCDCDRYIEFWNHVFTQFSKEEDGSYSDLAHPNIDTGMGLERIACLMQDVDSIFDVDTIRYILDGVVELCGIPYESGNEKADVSIRIITDHLRSMVFMIADTITPSNEGRGYVLRRLIRRAARHGRMLGIQSGFLAGLADRVITVSGEAYPELTEKQDYIKNIISAEERQFMATLEQGESIIGEYIEDLKRQNKKILDGEKAFRLYDTFGFPLELTKEILAENGMSADTEGFSACMQKQRDTARAGRKNTEELGWEESDTDIDVPETVFCGYETLSGSGTVLAIYRDGRPVQEATAGDQTVIYLDQTPFYAEGGGQVGDKGFMSTPEGRVEILNTTKSRGIFAHKGTVTEGVIRRGDTVCSTVSAALRNKTARNHTATHLLQKALREVLGTHVEQAGSFVNEKELRFDFSHFTAMEPEEIARTEQLVNEKICEFIPVTTTETSFAEAQKMGAMALFGEKYGDRVRVVSCGDFSVELCGGTHVSNSGQIGALKIMSESGVAAGVRRIVAVTGTGILDAAKKAEETVAEVSETMKSRPDQVAARAAALVAELRDTKRELEEFKKAAMDSGLDAMIRDAAEINGVRLITKQFSDYNMNDLRSLSDEIRAACDHTAMVFATVSDGKVTLLVSLTDDLTARGLHAGKMIKQIAAKVGGGGGGKADMAQAGGRNPEGISEAFKVAEELLA</sequence>
<feature type="binding site" evidence="14">
    <location>
        <position position="669"/>
    </location>
    <ligand>
        <name>Zn(2+)</name>
        <dbReference type="ChEBI" id="CHEBI:29105"/>
    </ligand>
</feature>
<dbReference type="InterPro" id="IPR045864">
    <property type="entry name" value="aa-tRNA-synth_II/BPL/LPL"/>
</dbReference>
<keyword evidence="5 14" id="KW-0479">Metal-binding</keyword>
<comment type="cofactor">
    <cofactor evidence="14">
        <name>Zn(2+)</name>
        <dbReference type="ChEBI" id="CHEBI:29105"/>
    </cofactor>
    <text evidence="14">Binds 1 zinc ion per subunit.</text>
</comment>
<dbReference type="PROSITE" id="PS50860">
    <property type="entry name" value="AA_TRNA_LIGASE_II_ALA"/>
    <property type="match status" value="1"/>
</dbReference>
<dbReference type="Pfam" id="PF01411">
    <property type="entry name" value="tRNA-synt_2c"/>
    <property type="match status" value="1"/>
</dbReference>
<dbReference type="SUPFAM" id="SSF55186">
    <property type="entry name" value="ThrRS/AlaRS common domain"/>
    <property type="match status" value="1"/>
</dbReference>
<dbReference type="GO" id="GO:0008270">
    <property type="term" value="F:zinc ion binding"/>
    <property type="evidence" value="ECO:0007669"/>
    <property type="project" value="UniProtKB-UniRule"/>
</dbReference>
<dbReference type="InterPro" id="IPR012947">
    <property type="entry name" value="tRNA_SAD"/>
</dbReference>
<evidence type="ECO:0000256" key="5">
    <source>
        <dbReference type="ARBA" id="ARBA00022723"/>
    </source>
</evidence>
<feature type="domain" description="Alanyl-transfer RNA synthetases family profile" evidence="15">
    <location>
        <begin position="4"/>
        <end position="708"/>
    </location>
</feature>
<dbReference type="PANTHER" id="PTHR11777:SF9">
    <property type="entry name" value="ALANINE--TRNA LIGASE, CYTOPLASMIC"/>
    <property type="match status" value="1"/>
</dbReference>
<dbReference type="InterPro" id="IPR003156">
    <property type="entry name" value="DHHA1_dom"/>
</dbReference>
<keyword evidence="9 14" id="KW-0694">RNA-binding</keyword>
<dbReference type="Pfam" id="PF07973">
    <property type="entry name" value="tRNA_SAD"/>
    <property type="match status" value="1"/>
</dbReference>
<dbReference type="SMART" id="SM00863">
    <property type="entry name" value="tRNA_SAD"/>
    <property type="match status" value="1"/>
</dbReference>
<evidence type="ECO:0000256" key="6">
    <source>
        <dbReference type="ARBA" id="ARBA00022741"/>
    </source>
</evidence>
<evidence type="ECO:0000313" key="17">
    <source>
        <dbReference type="Proteomes" id="UP000187404"/>
    </source>
</evidence>
<dbReference type="FunFam" id="3.30.980.10:FF:000004">
    <property type="entry name" value="Alanine--tRNA ligase, cytoplasmic"/>
    <property type="match status" value="1"/>
</dbReference>
<comment type="function">
    <text evidence="12 14">Catalyzes the attachment of alanine to tRNA(Ala) in a two-step reaction: alanine is first activated by ATP to form Ala-AMP and then transferred to the acceptor end of tRNA(Ala). Also edits incorrectly charged Ser-tRNA(Ala) and Gly-tRNA(Ala) via its editing domain.</text>
</comment>
<feature type="binding site" evidence="14">
    <location>
        <position position="563"/>
    </location>
    <ligand>
        <name>Zn(2+)</name>
        <dbReference type="ChEBI" id="CHEBI:29105"/>
    </ligand>
</feature>
<feature type="binding site" evidence="14">
    <location>
        <position position="567"/>
    </location>
    <ligand>
        <name>Zn(2+)</name>
        <dbReference type="ChEBI" id="CHEBI:29105"/>
    </ligand>
</feature>
<dbReference type="FunFam" id="3.10.310.40:FF:000001">
    <property type="entry name" value="Alanine--tRNA ligase"/>
    <property type="match status" value="1"/>
</dbReference>
<dbReference type="EMBL" id="MJIE01000001">
    <property type="protein sequence ID" value="OLR54880.1"/>
    <property type="molecule type" value="Genomic_DNA"/>
</dbReference>
<reference evidence="16 17" key="1">
    <citation type="journal article" date="2016" name="Appl. Environ. Microbiol.">
        <title>Function and Phylogeny of Bacterial Butyryl Coenzyme A:Acetate Transferases and Their Diversity in the Proximal Colon of Swine.</title>
        <authorList>
            <person name="Trachsel J."/>
            <person name="Bayles D.O."/>
            <person name="Looft T."/>
            <person name="Levine U.Y."/>
            <person name="Allen H.K."/>
        </authorList>
    </citation>
    <scope>NUCLEOTIDE SEQUENCE [LARGE SCALE GENOMIC DNA]</scope>
    <source>
        <strain evidence="16 17">68-3-10</strain>
    </source>
</reference>
<evidence type="ECO:0000256" key="10">
    <source>
        <dbReference type="ARBA" id="ARBA00022917"/>
    </source>
</evidence>
<comment type="domain">
    <text evidence="14">Consists of three domains; the N-terminal catalytic domain, the editing domain and the C-terminal C-Ala domain. The editing domain removes incorrectly charged amino acids, while the C-Ala domain, along with tRNA(Ala), serves as a bridge to cooperatively bring together the editing and aminoacylation centers thus stimulating deacylation of misacylated tRNAs.</text>
</comment>
<dbReference type="InterPro" id="IPR002318">
    <property type="entry name" value="Ala-tRNA-lgiase_IIc"/>
</dbReference>
<keyword evidence="11 14" id="KW-0030">Aminoacyl-tRNA synthetase</keyword>
<evidence type="ECO:0000256" key="1">
    <source>
        <dbReference type="ARBA" id="ARBA00008226"/>
    </source>
</evidence>
<keyword evidence="10 14" id="KW-0648">Protein biosynthesis</keyword>
<dbReference type="FunFam" id="3.30.930.10:FF:000046">
    <property type="entry name" value="Alanine--tRNA ligase"/>
    <property type="match status" value="1"/>
</dbReference>
<evidence type="ECO:0000256" key="9">
    <source>
        <dbReference type="ARBA" id="ARBA00022884"/>
    </source>
</evidence>
<dbReference type="Gene3D" id="3.30.980.10">
    <property type="entry name" value="Threonyl-trna Synthetase, Chain A, domain 2"/>
    <property type="match status" value="1"/>
</dbReference>
<dbReference type="Gene3D" id="2.40.30.130">
    <property type="match status" value="1"/>
</dbReference>
<keyword evidence="4 14" id="KW-0436">Ligase</keyword>
<dbReference type="PANTHER" id="PTHR11777">
    <property type="entry name" value="ALANYL-TRNA SYNTHETASE"/>
    <property type="match status" value="1"/>
</dbReference>
<organism evidence="16 17">
    <name type="scientific">Hornefia porci</name>
    <dbReference type="NCBI Taxonomy" id="2652292"/>
    <lineage>
        <taxon>Bacteria</taxon>
        <taxon>Bacillati</taxon>
        <taxon>Bacillota</taxon>
        <taxon>Clostridia</taxon>
        <taxon>Peptostreptococcales</taxon>
        <taxon>Anaerovoracaceae</taxon>
        <taxon>Hornefia</taxon>
    </lineage>
</organism>
<dbReference type="SUPFAM" id="SSF50447">
    <property type="entry name" value="Translation proteins"/>
    <property type="match status" value="1"/>
</dbReference>
<dbReference type="InterPro" id="IPR050058">
    <property type="entry name" value="Ala-tRNA_ligase"/>
</dbReference>